<dbReference type="AlphaFoldDB" id="A0A2P8FRE9"/>
<dbReference type="CDD" id="cd09854">
    <property type="entry name" value="PIN_VapC-like"/>
    <property type="match status" value="1"/>
</dbReference>
<evidence type="ECO:0000313" key="3">
    <source>
        <dbReference type="Proteomes" id="UP000241964"/>
    </source>
</evidence>
<protein>
    <submittedName>
        <fullName evidence="2">Putative nucleic acid-binding protein</fullName>
    </submittedName>
</protein>
<dbReference type="RefSeq" id="WP_106598279.1">
    <property type="nucleotide sequence ID" value="NZ_PYAS01000014.1"/>
</dbReference>
<accession>A0A2P8FRE9</accession>
<reference evidence="2 3" key="1">
    <citation type="submission" date="2018-03" db="EMBL/GenBank/DDBJ databases">
        <title>Genomic Encyclopedia of Archaeal and Bacterial Type Strains, Phase II (KMG-II): from individual species to whole genera.</title>
        <authorList>
            <person name="Goeker M."/>
        </authorList>
    </citation>
    <scope>NUCLEOTIDE SEQUENCE [LARGE SCALE GENOMIC DNA]</scope>
    <source>
        <strain evidence="2 3">DSM 29057</strain>
    </source>
</reference>
<comment type="caution">
    <text evidence="2">The sequence shown here is derived from an EMBL/GenBank/DDBJ whole genome shotgun (WGS) entry which is preliminary data.</text>
</comment>
<dbReference type="SUPFAM" id="SSF88723">
    <property type="entry name" value="PIN domain-like"/>
    <property type="match status" value="1"/>
</dbReference>
<dbReference type="OrthoDB" id="1148871at2"/>
<name>A0A2P8FRE9_9BACT</name>
<dbReference type="Pfam" id="PF13470">
    <property type="entry name" value="PIN_3"/>
    <property type="match status" value="1"/>
</dbReference>
<gene>
    <name evidence="2" type="ORF">CLV60_114129</name>
</gene>
<sequence>MRLFIDTNVVLDHALFRATGQPYEAKYILSWADQQRIPMFVSTGSFYTFTYLMHKNGIRKSELTNRLLSYLHIFQIAEHDKASLMSALSNNFRDVEDSFQYQCALKNNCDYLITNNLRDFRSGNNDSLLVMSPLHFLTDTLQKQKGIDF</sequence>
<organism evidence="2 3">
    <name type="scientific">Dyadobacter jiangsuensis</name>
    <dbReference type="NCBI Taxonomy" id="1591085"/>
    <lineage>
        <taxon>Bacteria</taxon>
        <taxon>Pseudomonadati</taxon>
        <taxon>Bacteroidota</taxon>
        <taxon>Cytophagia</taxon>
        <taxon>Cytophagales</taxon>
        <taxon>Spirosomataceae</taxon>
        <taxon>Dyadobacter</taxon>
    </lineage>
</organism>
<proteinExistence type="predicted"/>
<feature type="domain" description="PIN" evidence="1">
    <location>
        <begin position="2"/>
        <end position="117"/>
    </location>
</feature>
<dbReference type="Proteomes" id="UP000241964">
    <property type="component" value="Unassembled WGS sequence"/>
</dbReference>
<dbReference type="Gene3D" id="3.40.50.1010">
    <property type="entry name" value="5'-nuclease"/>
    <property type="match status" value="1"/>
</dbReference>
<evidence type="ECO:0000313" key="2">
    <source>
        <dbReference type="EMBL" id="PSL24302.1"/>
    </source>
</evidence>
<dbReference type="InterPro" id="IPR002716">
    <property type="entry name" value="PIN_dom"/>
</dbReference>
<keyword evidence="3" id="KW-1185">Reference proteome</keyword>
<evidence type="ECO:0000259" key="1">
    <source>
        <dbReference type="Pfam" id="PF13470"/>
    </source>
</evidence>
<dbReference type="InterPro" id="IPR029060">
    <property type="entry name" value="PIN-like_dom_sf"/>
</dbReference>
<dbReference type="EMBL" id="PYAS01000014">
    <property type="protein sequence ID" value="PSL24302.1"/>
    <property type="molecule type" value="Genomic_DNA"/>
</dbReference>